<reference evidence="3 4" key="1">
    <citation type="journal article" date="2014" name="Proc. Natl. Acad. Sci. U.S.A.">
        <title>Trajectory and genomic determinants of fungal-pathogen speciation and host adaptation.</title>
        <authorList>
            <person name="Hu X."/>
            <person name="Xiao G."/>
            <person name="Zheng P."/>
            <person name="Shang Y."/>
            <person name="Su Y."/>
            <person name="Zhang X."/>
            <person name="Liu X."/>
            <person name="Zhan S."/>
            <person name="St Leger R.J."/>
            <person name="Wang C."/>
        </authorList>
    </citation>
    <scope>NUCLEOTIDE SEQUENCE [LARGE SCALE GENOMIC DNA]</scope>
    <source>
        <strain evidence="3 4">ARSEF 977</strain>
    </source>
</reference>
<evidence type="ECO:0000313" key="4">
    <source>
        <dbReference type="Proteomes" id="UP000031192"/>
    </source>
</evidence>
<keyword evidence="1" id="KW-0175">Coiled coil</keyword>
<evidence type="ECO:0000256" key="2">
    <source>
        <dbReference type="SAM" id="MobiDB-lite"/>
    </source>
</evidence>
<proteinExistence type="predicted"/>
<accession>A0A0B4GUW3</accession>
<feature type="region of interest" description="Disordered" evidence="2">
    <location>
        <begin position="418"/>
        <end position="482"/>
    </location>
</feature>
<evidence type="ECO:0008006" key="5">
    <source>
        <dbReference type="Google" id="ProtNLM"/>
    </source>
</evidence>
<sequence length="482" mass="56397">MASAESVEAIVSVGEVFAMNDAELAEFMQRHRRPNGDYQLPVDGWDKLSKDERSRLAERLEAQKKSLAQSPTACSRPLDLDDLDARLRQVSSDKSCSLQPENPTIYQQWSPTPPFDPTLRETEAYHELLNEGGRPLYPINLIQDVYRDPDNYAKILWPWQENITPVSPSGIFQKQLHRWQDFRKWQNDNRGLEDDDGGYPAYLERWKHIVKRDFLPRSRAKYLAEIEADPSCRKSQWENLQWERERQRDHCRERGCRGFRDYTEAWLDKHTGDIQRLEPKHDKLWQELVGKNVLRPHETKEFVRTDASAIALEADEEQAKKAVQRAESEAERIYVLTQEDPKRLSIPQAKRISMLKHGTQKLQAAKRRSEQVQRRSNLIVQFVRATFDYSGAKRRTARHRILVQWVLEQVPLVDAEVNPSKANRLEPDERQRTKRRRTTDEEPPKRQNPKRVKVDLRESRVASTKVRSKAIETRAEPGTVMG</sequence>
<dbReference type="AlphaFoldDB" id="A0A0B4GUW3"/>
<keyword evidence="4" id="KW-1185">Reference proteome</keyword>
<protein>
    <recommendedName>
        <fullName evidence="5">Ankyrin 2,3/unc44</fullName>
    </recommendedName>
</protein>
<feature type="coiled-coil region" evidence="1">
    <location>
        <begin position="309"/>
        <end position="375"/>
    </location>
</feature>
<evidence type="ECO:0000313" key="3">
    <source>
        <dbReference type="EMBL" id="KID86448.1"/>
    </source>
</evidence>
<gene>
    <name evidence="3" type="ORF">MGU_06260</name>
</gene>
<evidence type="ECO:0000256" key="1">
    <source>
        <dbReference type="SAM" id="Coils"/>
    </source>
</evidence>
<dbReference type="EMBL" id="AZNH01000021">
    <property type="protein sequence ID" value="KID86448.1"/>
    <property type="molecule type" value="Genomic_DNA"/>
</dbReference>
<name>A0A0B4GUW3_METGA</name>
<organism evidence="3 4">
    <name type="scientific">Metarhizium guizhouense (strain ARSEF 977)</name>
    <dbReference type="NCBI Taxonomy" id="1276136"/>
    <lineage>
        <taxon>Eukaryota</taxon>
        <taxon>Fungi</taxon>
        <taxon>Dikarya</taxon>
        <taxon>Ascomycota</taxon>
        <taxon>Pezizomycotina</taxon>
        <taxon>Sordariomycetes</taxon>
        <taxon>Hypocreomycetidae</taxon>
        <taxon>Hypocreales</taxon>
        <taxon>Clavicipitaceae</taxon>
        <taxon>Metarhizium</taxon>
    </lineage>
</organism>
<dbReference type="HOGENOM" id="CLU_022835_1_0_1"/>
<comment type="caution">
    <text evidence="3">The sequence shown here is derived from an EMBL/GenBank/DDBJ whole genome shotgun (WGS) entry which is preliminary data.</text>
</comment>
<dbReference type="Proteomes" id="UP000031192">
    <property type="component" value="Unassembled WGS sequence"/>
</dbReference>